<dbReference type="Proteomes" id="UP000184396">
    <property type="component" value="Unassembled WGS sequence"/>
</dbReference>
<reference evidence="1 2" key="1">
    <citation type="submission" date="2016-11" db="EMBL/GenBank/DDBJ databases">
        <authorList>
            <person name="Jaros S."/>
            <person name="Januszkiewicz K."/>
            <person name="Wedrychowicz H."/>
        </authorList>
    </citation>
    <scope>NUCLEOTIDE SEQUENCE [LARGE SCALE GENOMIC DNA]</scope>
    <source>
        <strain evidence="1 2">CGMCC 1.12213</strain>
    </source>
</reference>
<gene>
    <name evidence="1" type="ORF">SAMN05216261_2661</name>
</gene>
<dbReference type="STRING" id="1178825.SAMN05216261_2661"/>
<keyword evidence="2" id="KW-1185">Reference proteome</keyword>
<dbReference type="AlphaFoldDB" id="A0A1M6G872"/>
<protein>
    <submittedName>
        <fullName evidence="1">Transport and Golgi organisation 2</fullName>
    </submittedName>
</protein>
<evidence type="ECO:0000313" key="1">
    <source>
        <dbReference type="EMBL" id="SHJ06138.1"/>
    </source>
</evidence>
<dbReference type="PANTHER" id="PTHR17985">
    <property type="entry name" value="SER/THR-RICH PROTEIN T10 IN DGCR REGION"/>
    <property type="match status" value="1"/>
</dbReference>
<sequence>MCTVTIYPKNNYDFVLTTNRDEAPDRESLEPDFYTMDNTKLLFPKDVKGGTWIGVSEKNRVVCVLNGGFKHHERLPEYRKSRGVVANDFMLADDIVTCIEAYNLVGIEPFTMVIPDWNQTLKIFELVWDGNFKHLVELPPEPRVWSSTTLYTDGMQKERQLWFENFIAFNVLSGETLLEFHKTEDVDNLDYGLIMDRGFVKTTSITQVEKTGGQLQMRYENLEQNIVTTKTFNVPQIVNG</sequence>
<dbReference type="RefSeq" id="WP_019387887.1">
    <property type="nucleotide sequence ID" value="NZ_ALIH01000008.1"/>
</dbReference>
<proteinExistence type="predicted"/>
<dbReference type="EMBL" id="FQYK01000007">
    <property type="protein sequence ID" value="SHJ06138.1"/>
    <property type="molecule type" value="Genomic_DNA"/>
</dbReference>
<accession>A0A1M6G872</accession>
<name>A0A1M6G872_9FLAO</name>
<dbReference type="PANTHER" id="PTHR17985:SF8">
    <property type="entry name" value="TRANSPORT AND GOLGI ORGANIZATION PROTEIN 2 HOMOLOG"/>
    <property type="match status" value="1"/>
</dbReference>
<dbReference type="InterPro" id="IPR008551">
    <property type="entry name" value="TANGO2"/>
</dbReference>
<evidence type="ECO:0000313" key="2">
    <source>
        <dbReference type="Proteomes" id="UP000184396"/>
    </source>
</evidence>
<dbReference type="eggNOG" id="COG3332">
    <property type="taxonomic scope" value="Bacteria"/>
</dbReference>
<organism evidence="1 2">
    <name type="scientific">Algibacter luteus</name>
    <dbReference type="NCBI Taxonomy" id="1178825"/>
    <lineage>
        <taxon>Bacteria</taxon>
        <taxon>Pseudomonadati</taxon>
        <taxon>Bacteroidota</taxon>
        <taxon>Flavobacteriia</taxon>
        <taxon>Flavobacteriales</taxon>
        <taxon>Flavobacteriaceae</taxon>
        <taxon>Algibacter</taxon>
    </lineage>
</organism>
<dbReference type="OrthoDB" id="4380123at2"/>
<dbReference type="Pfam" id="PF05742">
    <property type="entry name" value="TANGO2"/>
    <property type="match status" value="1"/>
</dbReference>